<keyword evidence="1" id="KW-0472">Membrane</keyword>
<reference evidence="2 3" key="1">
    <citation type="submission" date="2019-11" db="EMBL/GenBank/DDBJ databases">
        <title>Paenibacillus monticola sp. nov., a novel PGPR strain isolated from mountain sample in China.</title>
        <authorList>
            <person name="Zhao Q."/>
            <person name="Li H.-P."/>
            <person name="Zhang J.-L."/>
        </authorList>
    </citation>
    <scope>NUCLEOTIDE SEQUENCE [LARGE SCALE GENOMIC DNA]</scope>
    <source>
        <strain evidence="2 3">LC-T2</strain>
    </source>
</reference>
<name>A0A7X2H2I5_9BACL</name>
<proteinExistence type="predicted"/>
<dbReference type="RefSeq" id="WP_154117374.1">
    <property type="nucleotide sequence ID" value="NZ_WJXB01000002.1"/>
</dbReference>
<keyword evidence="1" id="KW-0812">Transmembrane</keyword>
<protein>
    <submittedName>
        <fullName evidence="2">Uncharacterized protein</fullName>
    </submittedName>
</protein>
<evidence type="ECO:0000313" key="3">
    <source>
        <dbReference type="Proteomes" id="UP000463051"/>
    </source>
</evidence>
<feature type="transmembrane region" description="Helical" evidence="1">
    <location>
        <begin position="27"/>
        <end position="45"/>
    </location>
</feature>
<evidence type="ECO:0000256" key="1">
    <source>
        <dbReference type="SAM" id="Phobius"/>
    </source>
</evidence>
<comment type="caution">
    <text evidence="2">The sequence shown here is derived from an EMBL/GenBank/DDBJ whole genome shotgun (WGS) entry which is preliminary data.</text>
</comment>
<accession>A0A7X2H2I5</accession>
<dbReference type="EMBL" id="WJXB01000002">
    <property type="protein sequence ID" value="MRN52339.1"/>
    <property type="molecule type" value="Genomic_DNA"/>
</dbReference>
<dbReference type="Proteomes" id="UP000463051">
    <property type="component" value="Unassembled WGS sequence"/>
</dbReference>
<keyword evidence="1" id="KW-1133">Transmembrane helix</keyword>
<keyword evidence="3" id="KW-1185">Reference proteome</keyword>
<organism evidence="2 3">
    <name type="scientific">Paenibacillus monticola</name>
    <dbReference type="NCBI Taxonomy" id="2666075"/>
    <lineage>
        <taxon>Bacteria</taxon>
        <taxon>Bacillati</taxon>
        <taxon>Bacillota</taxon>
        <taxon>Bacilli</taxon>
        <taxon>Bacillales</taxon>
        <taxon>Paenibacillaceae</taxon>
        <taxon>Paenibacillus</taxon>
    </lineage>
</organism>
<sequence>MNKYVNTTQKSSRISIYKGRYKFKRKAVVAGFVIIFALFGILFSLQNTADPSKQGQLQAFVDLFAVTVYAADGNPIVVKPNVQFLMGDYRMTNSRAPGFPMLITAVGSNEIQVSVTEGSLLMWNPPDYHVYNKGQKLAIETGDTIYWSPLEYRSEDCQITLIAYKNNQVVGTATIEVDSDDAGVYTGKLLEGK</sequence>
<gene>
    <name evidence="2" type="ORF">GJB61_04940</name>
</gene>
<evidence type="ECO:0000313" key="2">
    <source>
        <dbReference type="EMBL" id="MRN52339.1"/>
    </source>
</evidence>
<dbReference type="AlphaFoldDB" id="A0A7X2H2I5"/>